<evidence type="ECO:0000256" key="9">
    <source>
        <dbReference type="SAM" id="Phobius"/>
    </source>
</evidence>
<evidence type="ECO:0000256" key="5">
    <source>
        <dbReference type="ARBA" id="ARBA00022692"/>
    </source>
</evidence>
<keyword evidence="4 8" id="KW-1003">Cell membrane</keyword>
<feature type="transmembrane region" description="Helical" evidence="9">
    <location>
        <begin position="57"/>
        <end position="82"/>
    </location>
</feature>
<evidence type="ECO:0000256" key="8">
    <source>
        <dbReference type="PIRNR" id="PIRNR005353"/>
    </source>
</evidence>
<dbReference type="InterPro" id="IPR026033">
    <property type="entry name" value="Azg-like_bact_archaea"/>
</dbReference>
<dbReference type="GO" id="GO:0005886">
    <property type="term" value="C:plasma membrane"/>
    <property type="evidence" value="ECO:0007669"/>
    <property type="project" value="UniProtKB-SubCell"/>
</dbReference>
<feature type="transmembrane region" description="Helical" evidence="9">
    <location>
        <begin position="324"/>
        <end position="342"/>
    </location>
</feature>
<keyword evidence="6 8" id="KW-1133">Transmembrane helix</keyword>
<feature type="transmembrane region" description="Helical" evidence="9">
    <location>
        <begin position="423"/>
        <end position="441"/>
    </location>
</feature>
<dbReference type="AlphaFoldDB" id="A0A1N7PVI2"/>
<keyword evidence="5 8" id="KW-0812">Transmembrane</keyword>
<protein>
    <submittedName>
        <fullName evidence="10">Putative MFS transporter, AGZA family, xanthine/uracil permease</fullName>
    </submittedName>
</protein>
<feature type="transmembrane region" description="Helical" evidence="9">
    <location>
        <begin position="102"/>
        <end position="124"/>
    </location>
</feature>
<keyword evidence="3 8" id="KW-0813">Transport</keyword>
<feature type="transmembrane region" description="Helical" evidence="9">
    <location>
        <begin position="348"/>
        <end position="370"/>
    </location>
</feature>
<feature type="transmembrane region" description="Helical" evidence="9">
    <location>
        <begin position="202"/>
        <end position="221"/>
    </location>
</feature>
<feature type="transmembrane region" description="Helical" evidence="9">
    <location>
        <begin position="136"/>
        <end position="155"/>
    </location>
</feature>
<evidence type="ECO:0000256" key="3">
    <source>
        <dbReference type="ARBA" id="ARBA00022448"/>
    </source>
</evidence>
<feature type="transmembrane region" description="Helical" evidence="9">
    <location>
        <begin position="175"/>
        <end position="195"/>
    </location>
</feature>
<name>A0A1N7PVI2_9BACL</name>
<keyword evidence="7 8" id="KW-0472">Membrane</keyword>
<sequence length="442" mass="46833">MDNEPNALARYFRFGQHGTNLKTEILAGITTFLTMAYVLLVNPFLLGKEAGMDFGAVFVATAVAAAIGSLLMGLFANYPIVLAPGMGLNAYFTYTVVLGMKVPWQTALGAVFISGLIFLLLTVTKVRELIINSIPPVLKHSVSAGIGLFIAFIGLKNAELIVANKATYISLNSDLMQPEILLTIFGLVLTLFLMVRRVKGAVFFGMIGTAVVGMITGVVEIPTQFFSAPPSLAPTFLKMDIVGALDMGFFAIIFAFLFVDLFDTAGTLVGVANQAGLLKENRLPRAGRALTADSLATMSGAALGTSTVTSYVESTAGVATGGRTGMTAVTAAALFLLALFFFPLVETFASVSAITSPALIIVGVLMASSLKEIEWKDLSEGAPAFLTVLMMPLTFSIATGIAIGFILYPLIKMFAGKARQVHPILYVLAVIFIARFVFLGSI</sequence>
<proteinExistence type="inferred from homology"/>
<dbReference type="InterPro" id="IPR045018">
    <property type="entry name" value="Azg-like"/>
</dbReference>
<dbReference type="Proteomes" id="UP000186795">
    <property type="component" value="Unassembled WGS sequence"/>
</dbReference>
<evidence type="ECO:0000256" key="6">
    <source>
        <dbReference type="ARBA" id="ARBA00022989"/>
    </source>
</evidence>
<evidence type="ECO:0000313" key="10">
    <source>
        <dbReference type="EMBL" id="SIT14634.1"/>
    </source>
</evidence>
<dbReference type="RefSeq" id="WP_076526300.1">
    <property type="nucleotide sequence ID" value="NZ_CP048103.1"/>
</dbReference>
<organism evidence="10 11">
    <name type="scientific">Kroppenstedtia eburnea</name>
    <dbReference type="NCBI Taxonomy" id="714067"/>
    <lineage>
        <taxon>Bacteria</taxon>
        <taxon>Bacillati</taxon>
        <taxon>Bacillota</taxon>
        <taxon>Bacilli</taxon>
        <taxon>Bacillales</taxon>
        <taxon>Thermoactinomycetaceae</taxon>
        <taxon>Kroppenstedtia</taxon>
    </lineage>
</organism>
<comment type="subcellular location">
    <subcellularLocation>
        <location evidence="1 8">Cell membrane</location>
        <topology evidence="1 8">Multi-pass membrane protein</topology>
    </subcellularLocation>
</comment>
<evidence type="ECO:0000256" key="7">
    <source>
        <dbReference type="ARBA" id="ARBA00023136"/>
    </source>
</evidence>
<dbReference type="EMBL" id="FTOD01000015">
    <property type="protein sequence ID" value="SIT14634.1"/>
    <property type="molecule type" value="Genomic_DNA"/>
</dbReference>
<evidence type="ECO:0000256" key="1">
    <source>
        <dbReference type="ARBA" id="ARBA00004651"/>
    </source>
</evidence>
<reference evidence="11" key="1">
    <citation type="submission" date="2017-01" db="EMBL/GenBank/DDBJ databases">
        <authorList>
            <person name="Varghese N."/>
            <person name="Submissions S."/>
        </authorList>
    </citation>
    <scope>NUCLEOTIDE SEQUENCE [LARGE SCALE GENOMIC DNA]</scope>
    <source>
        <strain evidence="11">DSM 45196</strain>
    </source>
</reference>
<dbReference type="GO" id="GO:0005345">
    <property type="term" value="F:purine nucleobase transmembrane transporter activity"/>
    <property type="evidence" value="ECO:0007669"/>
    <property type="project" value="TreeGrafter"/>
</dbReference>
<evidence type="ECO:0000313" key="11">
    <source>
        <dbReference type="Proteomes" id="UP000186795"/>
    </source>
</evidence>
<feature type="transmembrane region" description="Helical" evidence="9">
    <location>
        <begin position="241"/>
        <end position="259"/>
    </location>
</feature>
<dbReference type="PIRSF" id="PIRSF005353">
    <property type="entry name" value="PbuG"/>
    <property type="match status" value="1"/>
</dbReference>
<dbReference type="PANTHER" id="PTHR43337:SF1">
    <property type="entry name" value="XANTHINE_URACIL PERMEASE C887.17-RELATED"/>
    <property type="match status" value="1"/>
</dbReference>
<dbReference type="Pfam" id="PF00860">
    <property type="entry name" value="Xan_ur_permease"/>
    <property type="match status" value="1"/>
</dbReference>
<evidence type="ECO:0000256" key="2">
    <source>
        <dbReference type="ARBA" id="ARBA00005697"/>
    </source>
</evidence>
<comment type="similarity">
    <text evidence="2 8">Belongs to the nucleobase:cation symporter-2 (NCS2) (TC 2.A.40) family. Azg-like subfamily.</text>
</comment>
<feature type="transmembrane region" description="Helical" evidence="9">
    <location>
        <begin position="25"/>
        <end position="45"/>
    </location>
</feature>
<evidence type="ECO:0000256" key="4">
    <source>
        <dbReference type="ARBA" id="ARBA00022475"/>
    </source>
</evidence>
<feature type="transmembrane region" description="Helical" evidence="9">
    <location>
        <begin position="382"/>
        <end position="411"/>
    </location>
</feature>
<dbReference type="PANTHER" id="PTHR43337">
    <property type="entry name" value="XANTHINE/URACIL PERMEASE C887.17-RELATED"/>
    <property type="match status" value="1"/>
</dbReference>
<dbReference type="InterPro" id="IPR006043">
    <property type="entry name" value="NCS2"/>
</dbReference>
<accession>A0A1N7PVI2</accession>
<keyword evidence="11" id="KW-1185">Reference proteome</keyword>
<gene>
    <name evidence="10" type="ORF">SAMN05421790_1156</name>
</gene>